<reference evidence="6" key="1">
    <citation type="submission" date="2017-08" db="EMBL/GenBank/DDBJ databases">
        <title>A dynamic microbial community with high functional redundancy inhabits the cold, oxic subseafloor aquifer.</title>
        <authorList>
            <person name="Tully B.J."/>
            <person name="Wheat C.G."/>
            <person name="Glazer B.T."/>
            <person name="Huber J.A."/>
        </authorList>
    </citation>
    <scope>NUCLEOTIDE SEQUENCE [LARGE SCALE GENOMIC DNA]</scope>
</reference>
<comment type="caution">
    <text evidence="5">The sequence shown here is derived from an EMBL/GenBank/DDBJ whole genome shotgun (WGS) entry which is preliminary data.</text>
</comment>
<dbReference type="InterPro" id="IPR011330">
    <property type="entry name" value="Glyco_hydro/deAcase_b/a-brl"/>
</dbReference>
<protein>
    <recommendedName>
        <fullName evidence="4">NodB homology domain-containing protein</fullName>
    </recommendedName>
</protein>
<name>A0A2A4WUM4_9GAMM</name>
<sequence length="428" mass="48161">MNLPGRTPGWQCQKAIHRRVAPCLSRSYLAPIKGEPRGGSEPNIIALLVLYKKSSTLPPDLQELSYYRTMIKHLELFRRAKKSLSATALWLTASTLLVVSSPSVAAQSAVILLYHHVAEDTPPSTSISPANFDAHLAYLRDNDFNVIALDRMIDGLRSGQSLPEKSVVITFDDGYSSIYDAAFPMLESYGYPFTLFLSTEPIDDGLSNYMTWDQVRQMSAADVIIANHMIDHPFMLEVRDNESDDQRLARLREDLLKAEQRIEAETGQSHRYLAYPYGEYDPAIKSLLEELNFVGLAQNSGAVGPNSDFLALPRFPLASIYANLDTASTKFSTLPFSVTQLRPDSPVTTNRSPSVTLKFESENYNFSQIGCFANSQPIPMTWIDREQGVLELHPEESYAGRRWRYICTAPDPGSNRHYWHSVQWINLD</sequence>
<dbReference type="AlphaFoldDB" id="A0A2A4WUM4"/>
<keyword evidence="3" id="KW-0175">Coiled coil</keyword>
<dbReference type="InterPro" id="IPR051398">
    <property type="entry name" value="Polysacch_Deacetylase"/>
</dbReference>
<feature type="domain" description="NodB homology" evidence="4">
    <location>
        <begin position="165"/>
        <end position="367"/>
    </location>
</feature>
<organism evidence="5 6">
    <name type="scientific">SAR86 cluster bacterium</name>
    <dbReference type="NCBI Taxonomy" id="2030880"/>
    <lineage>
        <taxon>Bacteria</taxon>
        <taxon>Pseudomonadati</taxon>
        <taxon>Pseudomonadota</taxon>
        <taxon>Gammaproteobacteria</taxon>
        <taxon>SAR86 cluster</taxon>
    </lineage>
</organism>
<dbReference type="EMBL" id="NVUL01000111">
    <property type="protein sequence ID" value="PCI73904.1"/>
    <property type="molecule type" value="Genomic_DNA"/>
</dbReference>
<gene>
    <name evidence="5" type="ORF">COB20_15690</name>
</gene>
<evidence type="ECO:0000313" key="5">
    <source>
        <dbReference type="EMBL" id="PCI73904.1"/>
    </source>
</evidence>
<dbReference type="GO" id="GO:0016810">
    <property type="term" value="F:hydrolase activity, acting on carbon-nitrogen (but not peptide) bonds"/>
    <property type="evidence" value="ECO:0007669"/>
    <property type="project" value="InterPro"/>
</dbReference>
<accession>A0A2A4WUM4</accession>
<dbReference type="GO" id="GO:0005975">
    <property type="term" value="P:carbohydrate metabolic process"/>
    <property type="evidence" value="ECO:0007669"/>
    <property type="project" value="InterPro"/>
</dbReference>
<evidence type="ECO:0000259" key="4">
    <source>
        <dbReference type="PROSITE" id="PS51677"/>
    </source>
</evidence>
<dbReference type="PANTHER" id="PTHR34216:SF3">
    <property type="entry name" value="POLY-BETA-1,6-N-ACETYL-D-GLUCOSAMINE N-DEACETYLASE"/>
    <property type="match status" value="1"/>
</dbReference>
<dbReference type="GO" id="GO:0005576">
    <property type="term" value="C:extracellular region"/>
    <property type="evidence" value="ECO:0007669"/>
    <property type="project" value="UniProtKB-SubCell"/>
</dbReference>
<dbReference type="Pfam" id="PF01522">
    <property type="entry name" value="Polysacc_deac_1"/>
    <property type="match status" value="1"/>
</dbReference>
<dbReference type="Gene3D" id="3.20.20.370">
    <property type="entry name" value="Glycoside hydrolase/deacetylase"/>
    <property type="match status" value="1"/>
</dbReference>
<feature type="coiled-coil region" evidence="3">
    <location>
        <begin position="241"/>
        <end position="268"/>
    </location>
</feature>
<evidence type="ECO:0000256" key="1">
    <source>
        <dbReference type="ARBA" id="ARBA00004613"/>
    </source>
</evidence>
<comment type="subcellular location">
    <subcellularLocation>
        <location evidence="1">Secreted</location>
    </subcellularLocation>
</comment>
<evidence type="ECO:0000313" key="6">
    <source>
        <dbReference type="Proteomes" id="UP000218767"/>
    </source>
</evidence>
<evidence type="ECO:0000256" key="3">
    <source>
        <dbReference type="SAM" id="Coils"/>
    </source>
</evidence>
<evidence type="ECO:0000256" key="2">
    <source>
        <dbReference type="ARBA" id="ARBA00022729"/>
    </source>
</evidence>
<dbReference type="Proteomes" id="UP000218767">
    <property type="component" value="Unassembled WGS sequence"/>
</dbReference>
<dbReference type="SUPFAM" id="SSF88713">
    <property type="entry name" value="Glycoside hydrolase/deacetylase"/>
    <property type="match status" value="1"/>
</dbReference>
<dbReference type="PANTHER" id="PTHR34216">
    <property type="match status" value="1"/>
</dbReference>
<dbReference type="CDD" id="cd10973">
    <property type="entry name" value="CE4_DAC_u4_5s"/>
    <property type="match status" value="1"/>
</dbReference>
<proteinExistence type="predicted"/>
<dbReference type="InterPro" id="IPR002509">
    <property type="entry name" value="NODB_dom"/>
</dbReference>
<keyword evidence="2" id="KW-0732">Signal</keyword>
<dbReference type="PROSITE" id="PS51677">
    <property type="entry name" value="NODB"/>
    <property type="match status" value="1"/>
</dbReference>